<dbReference type="AlphaFoldDB" id="A0A2N7WR32"/>
<dbReference type="Proteomes" id="UP000494205">
    <property type="component" value="Unassembled WGS sequence"/>
</dbReference>
<evidence type="ECO:0000313" key="2">
    <source>
        <dbReference type="EMBL" id="PMS31918.1"/>
    </source>
</evidence>
<reference evidence="2 3" key="1">
    <citation type="submission" date="2018-01" db="EMBL/GenBank/DDBJ databases">
        <title>Whole genome analyses suggest that Burkholderia sensu lato contains two further novel genera in the rhizoxinica-symbiotica group Mycetohabitans gen. nov., and Trinickia gen. nov.: implications for the evolution of diazotrophy and nodulation in the Burkholderiaceae.</title>
        <authorList>
            <person name="Estrada-de los Santos P."/>
            <person name="Palmer M."/>
            <person name="Chavez-Ramirez B."/>
            <person name="Beukes C."/>
            <person name="Steenkamp E.T."/>
            <person name="Hirsch A.M."/>
            <person name="Manyaka P."/>
            <person name="Maluk M."/>
            <person name="Lafos M."/>
            <person name="Crook M."/>
            <person name="Gross E."/>
            <person name="Simon M.F."/>
            <person name="Bueno dos Reis Junior F."/>
            <person name="Poole P.S."/>
            <person name="Venter S.N."/>
            <person name="James E.K."/>
        </authorList>
    </citation>
    <scope>NUCLEOTIDE SEQUENCE [LARGE SCALE GENOMIC DNA]</scope>
    <source>
        <strain evidence="2 3">WSM 3937</strain>
    </source>
</reference>
<dbReference type="EMBL" id="CADIJZ010000003">
    <property type="protein sequence ID" value="CAB3649163.1"/>
    <property type="molecule type" value="Genomic_DNA"/>
</dbReference>
<organism evidence="1 4">
    <name type="scientific">Paraburkholderia rhynchosiae</name>
    <dbReference type="NCBI Taxonomy" id="487049"/>
    <lineage>
        <taxon>Bacteria</taxon>
        <taxon>Pseudomonadati</taxon>
        <taxon>Pseudomonadota</taxon>
        <taxon>Betaproteobacteria</taxon>
        <taxon>Burkholderiales</taxon>
        <taxon>Burkholderiaceae</taxon>
        <taxon>Paraburkholderia</taxon>
    </lineage>
</organism>
<dbReference type="OrthoDB" id="7775479at2"/>
<evidence type="ECO:0000313" key="4">
    <source>
        <dbReference type="Proteomes" id="UP000494205"/>
    </source>
</evidence>
<accession>A0A2N7WR32</accession>
<reference evidence="1 4" key="2">
    <citation type="submission" date="2020-04" db="EMBL/GenBank/DDBJ databases">
        <authorList>
            <person name="De Canck E."/>
        </authorList>
    </citation>
    <scope>NUCLEOTIDE SEQUENCE [LARGE SCALE GENOMIC DNA]</scope>
    <source>
        <strain evidence="1 4">LMG 27174</strain>
    </source>
</reference>
<evidence type="ECO:0000313" key="3">
    <source>
        <dbReference type="Proteomes" id="UP000235659"/>
    </source>
</evidence>
<evidence type="ECO:0008006" key="5">
    <source>
        <dbReference type="Google" id="ProtNLM"/>
    </source>
</evidence>
<keyword evidence="3" id="KW-1185">Reference proteome</keyword>
<dbReference type="EMBL" id="PNXY01000005">
    <property type="protein sequence ID" value="PMS31918.1"/>
    <property type="molecule type" value="Genomic_DNA"/>
</dbReference>
<proteinExistence type="predicted"/>
<evidence type="ECO:0000313" key="1">
    <source>
        <dbReference type="EMBL" id="CAB3649163.1"/>
    </source>
</evidence>
<name>A0A2N7WR32_9BURK</name>
<gene>
    <name evidence="2" type="ORF">C0Z16_09055</name>
    <name evidence="1" type="ORF">LMG27174_01052</name>
</gene>
<sequence>MQRYGNRSGKSGVVAYEISDNFVAARFNSGTTYWYSKKSVGVKHVAALKRLAKQGEGLGTYISQHPEVRDGYERKDPPD</sequence>
<dbReference type="Proteomes" id="UP000235659">
    <property type="component" value="Unassembled WGS sequence"/>
</dbReference>
<protein>
    <recommendedName>
        <fullName evidence="5">KTSC domain-containing protein</fullName>
    </recommendedName>
</protein>
<dbReference type="RefSeq" id="WP_102631826.1">
    <property type="nucleotide sequence ID" value="NZ_CADIJZ010000003.1"/>
</dbReference>